<accession>I0IFX5</accession>
<feature type="transmembrane region" description="Helical" evidence="12">
    <location>
        <begin position="575"/>
        <end position="595"/>
    </location>
</feature>
<evidence type="ECO:0000259" key="13">
    <source>
        <dbReference type="Pfam" id="PF13632"/>
    </source>
</evidence>
<evidence type="ECO:0000256" key="6">
    <source>
        <dbReference type="ARBA" id="ARBA00022519"/>
    </source>
</evidence>
<evidence type="ECO:0000256" key="8">
    <source>
        <dbReference type="ARBA" id="ARBA00022679"/>
    </source>
</evidence>
<dbReference type="Gene3D" id="3.90.550.10">
    <property type="entry name" value="Spore Coat Polysaccharide Biosynthesis Protein SpsA, Chain A"/>
    <property type="match status" value="1"/>
</dbReference>
<comment type="similarity">
    <text evidence="3">Belongs to the glycosyltransferase 2 family. OpgH subfamily.</text>
</comment>
<evidence type="ECO:0000256" key="1">
    <source>
        <dbReference type="ARBA" id="ARBA00004429"/>
    </source>
</evidence>
<dbReference type="HOGENOM" id="CLU_015730_1_0_0"/>
<dbReference type="CDD" id="cd04191">
    <property type="entry name" value="Glucan_BSP_MdoH"/>
    <property type="match status" value="1"/>
</dbReference>
<reference evidence="14 15" key="1">
    <citation type="submission" date="2012-02" db="EMBL/GenBank/DDBJ databases">
        <title>Complete genome sequence of Phycisphaera mikurensis NBRC 102666.</title>
        <authorList>
            <person name="Ankai A."/>
            <person name="Hosoyama A."/>
            <person name="Terui Y."/>
            <person name="Sekine M."/>
            <person name="Fukai R."/>
            <person name="Kato Y."/>
            <person name="Nakamura S."/>
            <person name="Yamada-Narita S."/>
            <person name="Kawakoshi A."/>
            <person name="Fukunaga Y."/>
            <person name="Yamazaki S."/>
            <person name="Fujita N."/>
        </authorList>
    </citation>
    <scope>NUCLEOTIDE SEQUENCE [LARGE SCALE GENOMIC DNA]</scope>
    <source>
        <strain evidence="15">NBRC 102666 / KCTC 22515 / FYK2301M01</strain>
    </source>
</reference>
<dbReference type="OrthoDB" id="9806824at2"/>
<keyword evidence="10 12" id="KW-1133">Transmembrane helix</keyword>
<dbReference type="PANTHER" id="PTHR43867:SF5">
    <property type="entry name" value="GLUCANS BIOSYNTHESIS GLUCOSYLTRANSFERASE H"/>
    <property type="match status" value="1"/>
</dbReference>
<protein>
    <recommendedName>
        <fullName evidence="4">Glucans biosynthesis glucosyltransferase H</fullName>
    </recommendedName>
</protein>
<dbReference type="PATRIC" id="fig|1142394.8.peg.2066"/>
<feature type="transmembrane region" description="Helical" evidence="12">
    <location>
        <begin position="550"/>
        <end position="569"/>
    </location>
</feature>
<keyword evidence="6" id="KW-0997">Cell inner membrane</keyword>
<evidence type="ECO:0000256" key="9">
    <source>
        <dbReference type="ARBA" id="ARBA00022692"/>
    </source>
</evidence>
<evidence type="ECO:0000313" key="14">
    <source>
        <dbReference type="EMBL" id="BAM04163.1"/>
    </source>
</evidence>
<dbReference type="Pfam" id="PF13632">
    <property type="entry name" value="Glyco_trans_2_3"/>
    <property type="match status" value="1"/>
</dbReference>
<evidence type="ECO:0000256" key="12">
    <source>
        <dbReference type="SAM" id="Phobius"/>
    </source>
</evidence>
<feature type="domain" description="Glycosyltransferase 2-like" evidence="13">
    <location>
        <begin position="226"/>
        <end position="418"/>
    </location>
</feature>
<keyword evidence="5" id="KW-1003">Cell membrane</keyword>
<feature type="transmembrane region" description="Helical" evidence="12">
    <location>
        <begin position="57"/>
        <end position="85"/>
    </location>
</feature>
<keyword evidence="8 14" id="KW-0808">Transferase</keyword>
<proteinExistence type="inferred from homology"/>
<name>I0IFX5_PHYMF</name>
<feature type="transmembrane region" description="Helical" evidence="12">
    <location>
        <begin position="447"/>
        <end position="466"/>
    </location>
</feature>
<dbReference type="PANTHER" id="PTHR43867">
    <property type="entry name" value="CELLULOSE SYNTHASE CATALYTIC SUBUNIT A [UDP-FORMING]"/>
    <property type="match status" value="1"/>
</dbReference>
<feature type="transmembrane region" description="Helical" evidence="12">
    <location>
        <begin position="487"/>
        <end position="506"/>
    </location>
</feature>
<keyword evidence="11 12" id="KW-0472">Membrane</keyword>
<dbReference type="EMBL" id="AP012338">
    <property type="protein sequence ID" value="BAM04163.1"/>
    <property type="molecule type" value="Genomic_DNA"/>
</dbReference>
<keyword evidence="7 14" id="KW-0328">Glycosyltransferase</keyword>
<sequence length="749" mass="82389">MPQRPFNALAVFSRTGLLIATFATTWLGSVAFGRVIFAGGLPGLEGVPLAWDRPLFWLLLVLWFLFTVLLLWVAQGFWTATIGLLHMLRASPMSIVPVRRRAARVLPPSQLPTAAIVMPIYNEDPTRVFAGLEAMIRDVAAQGYTQAFDWFILSDTRDPAVWVREEVHFAALRSVLAGIRTAGTADGKAPPVPRIHYRRRHRNTSRKSGNLENFCHFWGAKYDSMLVLDADSVMSGRTIVEMSQRMAAEPDIGILQAPPTPVGRLSLFARCQQFASRVYGEVFTTGFGVWTHSDGNYYGHNAFLRLEPFMESCGLPILPGKAPLGGEILSHDFVEAALMRKAGYRVVVAYDLGGSYEECPTTLVDFAQRDQRWCQGNMQHVRLVFAAGFHPLSRVHLGMGVMSYLAAPLWMIFMIIGVVAAGVARFAGSDGVVADEVTRQRLITGPITPHLIGIGLFVLVMLMLLIPKGYAVLLLLQRPKLLKAHGGEVATVLSALLEVAVSVLIAPLMMVYHTRFVFSTLAGRTVTWGKQNRDESAASWGRAWRDHRHHMLLGLTATLVVVLVAPALLGWTAPVLVGLVLAVPLCWLLSSARVGTALRDVGLLLIPEEALTPRILRRANVAMRRTQRLSDHLDGEAVAEVDRLVADPTLLRLHTDLLAANPEPLPAPEGVDTEQAAVRAATDGLASLERAEQNALLSDPLLLGRLHRAAWSRWPAKRLAAVTAEPLPAMLERCRRGRRGPLRERRRAA</sequence>
<dbReference type="STRING" id="1142394.PSMK_20040"/>
<dbReference type="RefSeq" id="WP_014437381.1">
    <property type="nucleotide sequence ID" value="NC_017080.1"/>
</dbReference>
<evidence type="ECO:0000256" key="2">
    <source>
        <dbReference type="ARBA" id="ARBA00005001"/>
    </source>
</evidence>
<feature type="transmembrane region" description="Helical" evidence="12">
    <location>
        <begin position="404"/>
        <end position="427"/>
    </location>
</feature>
<dbReference type="KEGG" id="phm:PSMK_20040"/>
<evidence type="ECO:0000256" key="4">
    <source>
        <dbReference type="ARBA" id="ARBA00020585"/>
    </source>
</evidence>
<dbReference type="InterPro" id="IPR001173">
    <property type="entry name" value="Glyco_trans_2-like"/>
</dbReference>
<evidence type="ECO:0000313" key="15">
    <source>
        <dbReference type="Proteomes" id="UP000007881"/>
    </source>
</evidence>
<evidence type="ECO:0000256" key="3">
    <source>
        <dbReference type="ARBA" id="ARBA00009337"/>
    </source>
</evidence>
<evidence type="ECO:0000256" key="10">
    <source>
        <dbReference type="ARBA" id="ARBA00022989"/>
    </source>
</evidence>
<comment type="subcellular location">
    <subcellularLocation>
        <location evidence="1">Cell inner membrane</location>
        <topology evidence="1">Multi-pass membrane protein</topology>
    </subcellularLocation>
</comment>
<dbReference type="SUPFAM" id="SSF53448">
    <property type="entry name" value="Nucleotide-diphospho-sugar transferases"/>
    <property type="match status" value="1"/>
</dbReference>
<keyword evidence="15" id="KW-1185">Reference proteome</keyword>
<dbReference type="Proteomes" id="UP000007881">
    <property type="component" value="Chromosome"/>
</dbReference>
<dbReference type="NCBIfam" id="NF003958">
    <property type="entry name" value="PRK05454.2-1"/>
    <property type="match status" value="1"/>
</dbReference>
<evidence type="ECO:0000256" key="11">
    <source>
        <dbReference type="ARBA" id="ARBA00023136"/>
    </source>
</evidence>
<comment type="pathway">
    <text evidence="2">Glycan metabolism; osmoregulated periplasmic glucan (OPG) biosynthesis.</text>
</comment>
<organism evidence="14 15">
    <name type="scientific">Phycisphaera mikurensis (strain NBRC 102666 / KCTC 22515 / FYK2301M01)</name>
    <dbReference type="NCBI Taxonomy" id="1142394"/>
    <lineage>
        <taxon>Bacteria</taxon>
        <taxon>Pseudomonadati</taxon>
        <taxon>Planctomycetota</taxon>
        <taxon>Phycisphaerae</taxon>
        <taxon>Phycisphaerales</taxon>
        <taxon>Phycisphaeraceae</taxon>
        <taxon>Phycisphaera</taxon>
    </lineage>
</organism>
<dbReference type="GO" id="GO:0005886">
    <property type="term" value="C:plasma membrane"/>
    <property type="evidence" value="ECO:0007669"/>
    <property type="project" value="UniProtKB-SubCell"/>
</dbReference>
<dbReference type="InterPro" id="IPR050321">
    <property type="entry name" value="Glycosyltr_2/OpgH_subfam"/>
</dbReference>
<dbReference type="InterPro" id="IPR029044">
    <property type="entry name" value="Nucleotide-diphossugar_trans"/>
</dbReference>
<keyword evidence="9 12" id="KW-0812">Transmembrane</keyword>
<evidence type="ECO:0000256" key="7">
    <source>
        <dbReference type="ARBA" id="ARBA00022676"/>
    </source>
</evidence>
<dbReference type="eggNOG" id="COG2943">
    <property type="taxonomic scope" value="Bacteria"/>
</dbReference>
<dbReference type="AlphaFoldDB" id="I0IFX5"/>
<gene>
    <name evidence="14" type="primary">opgH</name>
    <name evidence="14" type="synonym">mdoH</name>
    <name evidence="14" type="ordered locus">PSMK_20040</name>
</gene>
<dbReference type="NCBIfam" id="NF003962">
    <property type="entry name" value="PRK05454.2-5"/>
    <property type="match status" value="1"/>
</dbReference>
<evidence type="ECO:0000256" key="5">
    <source>
        <dbReference type="ARBA" id="ARBA00022475"/>
    </source>
</evidence>
<dbReference type="GO" id="GO:0016758">
    <property type="term" value="F:hexosyltransferase activity"/>
    <property type="evidence" value="ECO:0007669"/>
    <property type="project" value="TreeGrafter"/>
</dbReference>